<organism evidence="1 2">
    <name type="scientific">Trametes sanguinea</name>
    <dbReference type="NCBI Taxonomy" id="158606"/>
    <lineage>
        <taxon>Eukaryota</taxon>
        <taxon>Fungi</taxon>
        <taxon>Dikarya</taxon>
        <taxon>Basidiomycota</taxon>
        <taxon>Agaricomycotina</taxon>
        <taxon>Agaricomycetes</taxon>
        <taxon>Polyporales</taxon>
        <taxon>Polyporaceae</taxon>
        <taxon>Trametes</taxon>
    </lineage>
</organism>
<reference evidence="1" key="1">
    <citation type="submission" date="2022-08" db="EMBL/GenBank/DDBJ databases">
        <title>Genome Sequence of Pycnoporus sanguineus.</title>
        <authorList>
            <person name="Buettner E."/>
        </authorList>
    </citation>
    <scope>NUCLEOTIDE SEQUENCE</scope>
    <source>
        <strain evidence="1">CG-C14</strain>
    </source>
</reference>
<evidence type="ECO:0000313" key="1">
    <source>
        <dbReference type="EMBL" id="KAJ3005526.1"/>
    </source>
</evidence>
<evidence type="ECO:0000313" key="2">
    <source>
        <dbReference type="Proteomes" id="UP001144978"/>
    </source>
</evidence>
<protein>
    <submittedName>
        <fullName evidence="1">Uncharacterized protein</fullName>
    </submittedName>
</protein>
<keyword evidence="2" id="KW-1185">Reference proteome</keyword>
<sequence>MEVFVGAAVKLTRMTRLNPPSICPIRVDAFEVVFDIEDNDGDSPPLIARSISNTSSISMDIDGAEAGWAINGLLRFTALLALQCANDDATAGSSPAYHGCRPSSIKSASVLWGGRTRWLCSDGGLIC</sequence>
<name>A0ACC1PYB7_9APHY</name>
<dbReference type="EMBL" id="JANSHE010000970">
    <property type="protein sequence ID" value="KAJ3005526.1"/>
    <property type="molecule type" value="Genomic_DNA"/>
</dbReference>
<proteinExistence type="predicted"/>
<gene>
    <name evidence="1" type="ORF">NUW54_g4303</name>
</gene>
<comment type="caution">
    <text evidence="1">The sequence shown here is derived from an EMBL/GenBank/DDBJ whole genome shotgun (WGS) entry which is preliminary data.</text>
</comment>
<accession>A0ACC1PYB7</accession>
<dbReference type="Proteomes" id="UP001144978">
    <property type="component" value="Unassembled WGS sequence"/>
</dbReference>